<dbReference type="Gene3D" id="2.60.40.60">
    <property type="entry name" value="Cadherins"/>
    <property type="match status" value="3"/>
</dbReference>
<keyword evidence="3" id="KW-0479">Metal-binding</keyword>
<keyword evidence="5 9" id="KW-0106">Calcium</keyword>
<evidence type="ECO:0000256" key="4">
    <source>
        <dbReference type="ARBA" id="ARBA00022737"/>
    </source>
</evidence>
<feature type="signal peptide" evidence="10">
    <location>
        <begin position="1"/>
        <end position="18"/>
    </location>
</feature>
<dbReference type="InterPro" id="IPR002126">
    <property type="entry name" value="Cadherin-like_dom"/>
</dbReference>
<dbReference type="InterPro" id="IPR015919">
    <property type="entry name" value="Cadherin-like_sf"/>
</dbReference>
<evidence type="ECO:0000256" key="1">
    <source>
        <dbReference type="ARBA" id="ARBA00004236"/>
    </source>
</evidence>
<organism evidence="12 13">
    <name type="scientific">Astyanax mexicanus</name>
    <name type="common">Blind cave fish</name>
    <name type="synonym">Astyanax fasciatus mexicanus</name>
    <dbReference type="NCBI Taxonomy" id="7994"/>
    <lineage>
        <taxon>Eukaryota</taxon>
        <taxon>Metazoa</taxon>
        <taxon>Chordata</taxon>
        <taxon>Craniata</taxon>
        <taxon>Vertebrata</taxon>
        <taxon>Euteleostomi</taxon>
        <taxon>Actinopterygii</taxon>
        <taxon>Neopterygii</taxon>
        <taxon>Teleostei</taxon>
        <taxon>Ostariophysi</taxon>
        <taxon>Characiformes</taxon>
        <taxon>Characoidei</taxon>
        <taxon>Acestrorhamphidae</taxon>
        <taxon>Acestrorhamphinae</taxon>
        <taxon>Astyanax</taxon>
    </lineage>
</organism>
<feature type="domain" description="Cadherin" evidence="11">
    <location>
        <begin position="278"/>
        <end position="386"/>
    </location>
</feature>
<dbReference type="GO" id="GO:0044331">
    <property type="term" value="P:cell-cell adhesion mediated by cadherin"/>
    <property type="evidence" value="ECO:0007669"/>
    <property type="project" value="TreeGrafter"/>
</dbReference>
<dbReference type="FunFam" id="2.60.40.60:FF:000011">
    <property type="entry name" value="Cadherin 1"/>
    <property type="match status" value="1"/>
</dbReference>
<proteinExistence type="predicted"/>
<evidence type="ECO:0000256" key="9">
    <source>
        <dbReference type="PROSITE-ProRule" id="PRU00043"/>
    </source>
</evidence>
<dbReference type="GO" id="GO:0005509">
    <property type="term" value="F:calcium ion binding"/>
    <property type="evidence" value="ECO:0007669"/>
    <property type="project" value="UniProtKB-UniRule"/>
</dbReference>
<keyword evidence="7" id="KW-0472">Membrane</keyword>
<name>A0A8T2KTS0_ASTMX</name>
<dbReference type="GO" id="GO:0030010">
    <property type="term" value="P:establishment of cell polarity"/>
    <property type="evidence" value="ECO:0007669"/>
    <property type="project" value="UniProtKB-ARBA"/>
</dbReference>
<dbReference type="AlphaFoldDB" id="A0A8T2KTS0"/>
<evidence type="ECO:0000313" key="12">
    <source>
        <dbReference type="EMBL" id="KAG9261245.1"/>
    </source>
</evidence>
<dbReference type="GO" id="GO:0016339">
    <property type="term" value="P:calcium-dependent cell-cell adhesion via plasma membrane cell adhesion molecules"/>
    <property type="evidence" value="ECO:0007669"/>
    <property type="project" value="TreeGrafter"/>
</dbReference>
<keyword evidence="6" id="KW-0130">Cell adhesion</keyword>
<keyword evidence="4" id="KW-0677">Repeat</keyword>
<dbReference type="SMART" id="SM00112">
    <property type="entry name" value="CA"/>
    <property type="match status" value="3"/>
</dbReference>
<evidence type="ECO:0000256" key="6">
    <source>
        <dbReference type="ARBA" id="ARBA00022889"/>
    </source>
</evidence>
<dbReference type="GO" id="GO:0008013">
    <property type="term" value="F:beta-catenin binding"/>
    <property type="evidence" value="ECO:0007669"/>
    <property type="project" value="TreeGrafter"/>
</dbReference>
<dbReference type="FunFam" id="2.60.40.60:FF:000022">
    <property type="entry name" value="Cadherin 2"/>
    <property type="match status" value="1"/>
</dbReference>
<accession>A0A8T2KTS0</accession>
<dbReference type="EMBL" id="JAICCE010000023">
    <property type="protein sequence ID" value="KAG9261245.1"/>
    <property type="molecule type" value="Genomic_DNA"/>
</dbReference>
<dbReference type="GO" id="GO:0005912">
    <property type="term" value="C:adherens junction"/>
    <property type="evidence" value="ECO:0007669"/>
    <property type="project" value="TreeGrafter"/>
</dbReference>
<reference evidence="12 13" key="1">
    <citation type="submission" date="2021-07" db="EMBL/GenBank/DDBJ databases">
        <authorList>
            <person name="Imarazene B."/>
            <person name="Zahm M."/>
            <person name="Klopp C."/>
            <person name="Cabau C."/>
            <person name="Beille S."/>
            <person name="Jouanno E."/>
            <person name="Castinel A."/>
            <person name="Lluch J."/>
            <person name="Gil L."/>
            <person name="Kuchtly C."/>
            <person name="Lopez Roques C."/>
            <person name="Donnadieu C."/>
            <person name="Parrinello H."/>
            <person name="Journot L."/>
            <person name="Du K."/>
            <person name="Schartl M."/>
            <person name="Retaux S."/>
            <person name="Guiguen Y."/>
        </authorList>
    </citation>
    <scope>NUCLEOTIDE SEQUENCE [LARGE SCALE GENOMIC DNA]</scope>
    <source>
        <strain evidence="12">Pach_M1</strain>
        <tissue evidence="12">Testis</tissue>
    </source>
</reference>
<protein>
    <submittedName>
        <fullName evidence="12">Cadherin-1-like</fullName>
    </submittedName>
</protein>
<dbReference type="PANTHER" id="PTHR24027">
    <property type="entry name" value="CADHERIN-23"/>
    <property type="match status" value="1"/>
</dbReference>
<dbReference type="GO" id="GO:0007043">
    <property type="term" value="P:cell-cell junction assembly"/>
    <property type="evidence" value="ECO:0007669"/>
    <property type="project" value="TreeGrafter"/>
</dbReference>
<feature type="chain" id="PRO_5035714057" evidence="10">
    <location>
        <begin position="19"/>
        <end position="394"/>
    </location>
</feature>
<dbReference type="CDD" id="cd11304">
    <property type="entry name" value="Cadherin_repeat"/>
    <property type="match status" value="2"/>
</dbReference>
<evidence type="ECO:0000256" key="2">
    <source>
        <dbReference type="ARBA" id="ARBA00022475"/>
    </source>
</evidence>
<dbReference type="GO" id="GO:0042074">
    <property type="term" value="P:cell migration involved in gastrulation"/>
    <property type="evidence" value="ECO:0007669"/>
    <property type="project" value="UniProtKB-ARBA"/>
</dbReference>
<dbReference type="SUPFAM" id="SSF49313">
    <property type="entry name" value="Cadherin-like"/>
    <property type="match status" value="3"/>
</dbReference>
<dbReference type="Proteomes" id="UP000752171">
    <property type="component" value="Unassembled WGS sequence"/>
</dbReference>
<dbReference type="GO" id="GO:0016342">
    <property type="term" value="C:catenin complex"/>
    <property type="evidence" value="ECO:0007669"/>
    <property type="project" value="TreeGrafter"/>
</dbReference>
<dbReference type="GO" id="GO:0060027">
    <property type="term" value="P:convergent extension involved in gastrulation"/>
    <property type="evidence" value="ECO:0007669"/>
    <property type="project" value="UniProtKB-ARBA"/>
</dbReference>
<dbReference type="PRINTS" id="PR00205">
    <property type="entry name" value="CADHERIN"/>
</dbReference>
<dbReference type="GO" id="GO:0001841">
    <property type="term" value="P:neural tube formation"/>
    <property type="evidence" value="ECO:0007669"/>
    <property type="project" value="UniProtKB-ARBA"/>
</dbReference>
<evidence type="ECO:0000256" key="7">
    <source>
        <dbReference type="ARBA" id="ARBA00023136"/>
    </source>
</evidence>
<keyword evidence="8" id="KW-0325">Glycoprotein</keyword>
<evidence type="ECO:0000256" key="5">
    <source>
        <dbReference type="ARBA" id="ARBA00022837"/>
    </source>
</evidence>
<dbReference type="GO" id="GO:0007498">
    <property type="term" value="P:mesoderm development"/>
    <property type="evidence" value="ECO:0007669"/>
    <property type="project" value="UniProtKB-ARBA"/>
</dbReference>
<evidence type="ECO:0000256" key="3">
    <source>
        <dbReference type="ARBA" id="ARBA00022723"/>
    </source>
</evidence>
<dbReference type="GO" id="GO:0001764">
    <property type="term" value="P:neuron migration"/>
    <property type="evidence" value="ECO:0007669"/>
    <property type="project" value="UniProtKB-ARBA"/>
</dbReference>
<comment type="subcellular location">
    <subcellularLocation>
        <location evidence="1">Cell membrane</location>
    </subcellularLocation>
</comment>
<keyword evidence="10" id="KW-0732">Signal</keyword>
<dbReference type="GO" id="GO:0007156">
    <property type="term" value="P:homophilic cell adhesion via plasma membrane adhesion molecules"/>
    <property type="evidence" value="ECO:0007669"/>
    <property type="project" value="InterPro"/>
</dbReference>
<dbReference type="InterPro" id="IPR039808">
    <property type="entry name" value="Cadherin"/>
</dbReference>
<dbReference type="FunFam" id="2.60.40.60:FF:000019">
    <property type="entry name" value="Cadherin 2"/>
    <property type="match status" value="1"/>
</dbReference>
<dbReference type="GO" id="GO:0007398">
    <property type="term" value="P:ectoderm development"/>
    <property type="evidence" value="ECO:0007669"/>
    <property type="project" value="UniProtKB-ARBA"/>
</dbReference>
<dbReference type="PANTHER" id="PTHR24027:SF319">
    <property type="entry name" value="CADHERIN-1"/>
    <property type="match status" value="1"/>
</dbReference>
<gene>
    <name evidence="12" type="primary">CDH3.L</name>
    <name evidence="12" type="ORF">AMEX_G26241</name>
</gene>
<dbReference type="PROSITE" id="PS00232">
    <property type="entry name" value="CADHERIN_1"/>
    <property type="match status" value="1"/>
</dbReference>
<dbReference type="GO" id="GO:0045296">
    <property type="term" value="F:cadherin binding"/>
    <property type="evidence" value="ECO:0007669"/>
    <property type="project" value="TreeGrafter"/>
</dbReference>
<evidence type="ECO:0000256" key="8">
    <source>
        <dbReference type="ARBA" id="ARBA00023180"/>
    </source>
</evidence>
<dbReference type="Pfam" id="PF00028">
    <property type="entry name" value="Cadherin"/>
    <property type="match status" value="3"/>
</dbReference>
<feature type="domain" description="Cadherin" evidence="11">
    <location>
        <begin position="166"/>
        <end position="277"/>
    </location>
</feature>
<keyword evidence="2" id="KW-1003">Cell membrane</keyword>
<evidence type="ECO:0000313" key="13">
    <source>
        <dbReference type="Proteomes" id="UP000752171"/>
    </source>
</evidence>
<evidence type="ECO:0000259" key="11">
    <source>
        <dbReference type="PROSITE" id="PS50268"/>
    </source>
</evidence>
<dbReference type="GO" id="GO:0000902">
    <property type="term" value="P:cell morphogenesis"/>
    <property type="evidence" value="ECO:0007669"/>
    <property type="project" value="TreeGrafter"/>
</dbReference>
<dbReference type="PROSITE" id="PS50268">
    <property type="entry name" value="CADHERIN_2"/>
    <property type="match status" value="3"/>
</dbReference>
<comment type="caution">
    <text evidence="12">The sequence shown here is derived from an EMBL/GenBank/DDBJ whole genome shotgun (WGS) entry which is preliminary data.</text>
</comment>
<dbReference type="GO" id="GO:0034332">
    <property type="term" value="P:adherens junction organization"/>
    <property type="evidence" value="ECO:0007669"/>
    <property type="project" value="UniProtKB-ARBA"/>
</dbReference>
<feature type="domain" description="Cadherin" evidence="11">
    <location>
        <begin position="91"/>
        <end position="165"/>
    </location>
</feature>
<evidence type="ECO:0000256" key="10">
    <source>
        <dbReference type="SAM" id="SignalP"/>
    </source>
</evidence>
<dbReference type="GO" id="GO:0005737">
    <property type="term" value="C:cytoplasm"/>
    <property type="evidence" value="ECO:0007669"/>
    <property type="project" value="TreeGrafter"/>
</dbReference>
<sequence>MICCILLALLQVLATESGLPPFLDHGSLNAEEGTLHLAELYQDVSALEFPESYKGLRRRKREWVIPPIAFPENHRGPFPKEIGQIKSAFKEVIYSITGEGADQPPVGLFTINKNTGYLSVTKALDRETKHKYIQAHAVEADGELKEEPMEMVISVIDVNDNKPNFTQNPFLGSIPESSTIGVEFMTVTATDEDDPETDNAEVRYSIISQDPPQPSPNMFIINSTSGGITVNSDGLDRENYPEYTLLIQAADMMGNGLVTTGTAVITVTVSNDHAPKFEQNSYTVSVPENKVGAVVVKLPVTDGDEPQSPAWMTKFRIISEESEGFFNVSTGPNQQEGIITTAKPLNFEENNKHTLLVVVENDVVGWEPPLVKDLILAVDDNPIPATGTGTLKED</sequence>
<dbReference type="InterPro" id="IPR020894">
    <property type="entry name" value="Cadherin_CS"/>
</dbReference>